<dbReference type="PANTHER" id="PTHR34206:SF1">
    <property type="entry name" value="OS10G0390701 PROTEIN"/>
    <property type="match status" value="1"/>
</dbReference>
<keyword evidence="2" id="KW-1185">Reference proteome</keyword>
<reference evidence="1 2" key="1">
    <citation type="journal article" date="2021" name="Commun. Biol.">
        <title>The genome of Shorea leprosula (Dipterocarpaceae) highlights the ecological relevance of drought in aseasonal tropical rainforests.</title>
        <authorList>
            <person name="Ng K.K.S."/>
            <person name="Kobayashi M.J."/>
            <person name="Fawcett J.A."/>
            <person name="Hatakeyama M."/>
            <person name="Paape T."/>
            <person name="Ng C.H."/>
            <person name="Ang C.C."/>
            <person name="Tnah L.H."/>
            <person name="Lee C.T."/>
            <person name="Nishiyama T."/>
            <person name="Sese J."/>
            <person name="O'Brien M.J."/>
            <person name="Copetti D."/>
            <person name="Mohd Noor M.I."/>
            <person name="Ong R.C."/>
            <person name="Putra M."/>
            <person name="Sireger I.Z."/>
            <person name="Indrioko S."/>
            <person name="Kosugi Y."/>
            <person name="Izuno A."/>
            <person name="Isagi Y."/>
            <person name="Lee S.L."/>
            <person name="Shimizu K.K."/>
        </authorList>
    </citation>
    <scope>NUCLEOTIDE SEQUENCE [LARGE SCALE GENOMIC DNA]</scope>
    <source>
        <strain evidence="1">214</strain>
    </source>
</reference>
<name>A0AAV5I141_9ROSI</name>
<sequence>MRSMSVTSSFCPQISVKNFTPVVKHANKLVMLEYKQVSGKKATKFQIKSSFKNKVFEDRSEGIVCYRDESGEIVCEGYDEGPRFHNQISRPSYHPRDAEIFDLLQQRWLQIVNGDELNSAGKGVIADSKWNGFNKFL</sequence>
<protein>
    <submittedName>
        <fullName evidence="1">Uncharacterized protein</fullName>
    </submittedName>
</protein>
<evidence type="ECO:0000313" key="2">
    <source>
        <dbReference type="Proteomes" id="UP001054252"/>
    </source>
</evidence>
<dbReference type="AlphaFoldDB" id="A0AAV5I141"/>
<organism evidence="1 2">
    <name type="scientific">Rubroshorea leprosula</name>
    <dbReference type="NCBI Taxonomy" id="152421"/>
    <lineage>
        <taxon>Eukaryota</taxon>
        <taxon>Viridiplantae</taxon>
        <taxon>Streptophyta</taxon>
        <taxon>Embryophyta</taxon>
        <taxon>Tracheophyta</taxon>
        <taxon>Spermatophyta</taxon>
        <taxon>Magnoliopsida</taxon>
        <taxon>eudicotyledons</taxon>
        <taxon>Gunneridae</taxon>
        <taxon>Pentapetalae</taxon>
        <taxon>rosids</taxon>
        <taxon>malvids</taxon>
        <taxon>Malvales</taxon>
        <taxon>Dipterocarpaceae</taxon>
        <taxon>Rubroshorea</taxon>
    </lineage>
</organism>
<proteinExistence type="predicted"/>
<dbReference type="PANTHER" id="PTHR34206">
    <property type="entry name" value="OS06G0193300 PROTEIN"/>
    <property type="match status" value="1"/>
</dbReference>
<evidence type="ECO:0000313" key="1">
    <source>
        <dbReference type="EMBL" id="GKU92760.1"/>
    </source>
</evidence>
<comment type="caution">
    <text evidence="1">The sequence shown here is derived from an EMBL/GenBank/DDBJ whole genome shotgun (WGS) entry which is preliminary data.</text>
</comment>
<gene>
    <name evidence="1" type="ORF">SLEP1_g6446</name>
</gene>
<dbReference type="Proteomes" id="UP001054252">
    <property type="component" value="Unassembled WGS sequence"/>
</dbReference>
<dbReference type="EMBL" id="BPVZ01000006">
    <property type="protein sequence ID" value="GKU92760.1"/>
    <property type="molecule type" value="Genomic_DNA"/>
</dbReference>
<accession>A0AAV5I141</accession>